<accession>D8TTY4</accession>
<dbReference type="GeneID" id="9616509"/>
<evidence type="ECO:0000256" key="5">
    <source>
        <dbReference type="SAM" id="MobiDB-lite"/>
    </source>
</evidence>
<dbReference type="OrthoDB" id="6270329at2759"/>
<feature type="compositionally biased region" description="Basic and acidic residues" evidence="5">
    <location>
        <begin position="1112"/>
        <end position="1121"/>
    </location>
</feature>
<feature type="compositionally biased region" description="Basic residues" evidence="5">
    <location>
        <begin position="1276"/>
        <end position="1290"/>
    </location>
</feature>
<evidence type="ECO:0000313" key="8">
    <source>
        <dbReference type="Proteomes" id="UP000001058"/>
    </source>
</evidence>
<keyword evidence="4" id="KW-0539">Nucleus</keyword>
<keyword evidence="1" id="KW-0805">Transcription regulation</keyword>
<feature type="region of interest" description="Disordered" evidence="5">
    <location>
        <begin position="194"/>
        <end position="223"/>
    </location>
</feature>
<feature type="region of interest" description="Disordered" evidence="5">
    <location>
        <begin position="1159"/>
        <end position="1178"/>
    </location>
</feature>
<evidence type="ECO:0000256" key="2">
    <source>
        <dbReference type="ARBA" id="ARBA00023125"/>
    </source>
</evidence>
<keyword evidence="2" id="KW-0238">DNA-binding</keyword>
<name>D8TTY4_VOLCA</name>
<dbReference type="InterPro" id="IPR003035">
    <property type="entry name" value="RWP-RK_dom"/>
</dbReference>
<sequence length="1522" mass="161100">MALSKSTAQLKGSNICSRRRMQLPYELFPQHAEAKQAGFSPRTVEAVHVVQPSEDQSFPAAAAANQAPGGGWVPPYIAGAREASGASSHASRRGPQRPCEPKAQKLHLGGGGGSVEGSWEHVDAQRYDERDVVKVEESLPYKDEVDWTEQGALHRLGLAAQVAVPWRQRRRLAVWREQESLMQQLLLHARPVAERGRASGSGGPPATSAAIPSSIPPQNQSACDTTLRQSYRCRKPLVEPEVASQTDAAGSFEGALSLSPTSPRGPANSDLPWGSVMAPKANLGDGTGTSPATVRPRLPVQRKPLQPPQRLQPPPQTWRPPGLSELPQPHPHYQQAQCGLQKRQHQQPHQGNGFVLSRSVLSSLLLAGAAAARRQRGNAALVYGSGSYPPAHKDFREEVVPTGLSAVRQLTASYGDGVDDRESEEVAAIRKAEAAGSISAAVSARGEYDSVKYDSAAAAAPSSGAAAGVAPAASRQPTDVGHRGATLAAAAAAAGGCGGGDGGGVYINTSGDCHGRTGTTTVGQSVAPPTEGHGRMAVQEKYGYGSDDVQCVITYEKPDKVPGHARMLKLLQQQQQQQQQHDLMVTRREMQKNRHYELASYITDLGCDDGTGLPGGAAREAQRQSLAGGSLIAVSRQHGATATTTVRATAIAHIAIGQQTQTEAVQKTSAESGGKPLLPPPAMVAAAAKVAAASSLRQPYIHLKATTPATPHHANAAAIRGTSGSITTGARRSESVGASPAPTIVRETGTGGLLSGPGAAATVAEGSPRAAQASPEASFRICPAENDSPFAAREAAVIATAAVAPATAVRNGPRQISPVAAALLPPQSPPQASAWRSGLKASHAILSQSGSASAVGCLARRRRRLHKGCRPTPPRAYGNRRICTRIWHLAAGSRQKSSSGLALDLDSGLALDLDSGLALDLDSGLALDLDSGLALDLDSGLALNLDSGLDLNLDSGLDLNLDSGLDLDLDAPSSMPISRSSRSKWRRNRNLVAYGQISSSFKFKFQNSVTDSHNENSASYGTRTTSSSSSSVHKLLTAGPHCEQTAGRDAVGFDRMDAIMGPGQPEPPATGSRLHSNVTGQIDIPGQQQQQEDHHYHHYHHQQQHQQQPKQQQEKQRQGEVQEFARQRLRAALRGTPPSSQPVLSGAYPDCSGIGPDAGVAGAGVGTEPPFGRSADGEQQLGTHVRWGASSGGAAAGPWDAAEPRLERSSRKQRRQEDTEPRVEEEEEEQRRRRKPWQHQHQPQEQHRGLLQRGQPQLQRALGDPEEQPLQQQQPAHHHRNRYHHNHHRHHLPLGFKDDVRSEAMAAPTWSAARPGVGPSFAAGGVDATAGRGSGVGGDAGNSTAAAAGKGSAGAAAAVEVGAGSAVQRGAGGDIRLEDLRKTFNMPAPQAAMALGTSTTNLKRKCRQLGILRWPHRKLDSLNRLRSLVLSDVVEKSQRQAFLIMKYYRVTPSAISTIRVGMQALLDSIARNIQQIHQDPNSGLVPSLKNLRQAYYKRGFDVRARRGGSLVAGTTDSDNCSA</sequence>
<dbReference type="InParanoid" id="D8TTY4"/>
<evidence type="ECO:0000256" key="3">
    <source>
        <dbReference type="ARBA" id="ARBA00023163"/>
    </source>
</evidence>
<feature type="region of interest" description="Disordered" evidence="5">
    <location>
        <begin position="73"/>
        <end position="117"/>
    </location>
</feature>
<evidence type="ECO:0000259" key="6">
    <source>
        <dbReference type="PROSITE" id="PS51519"/>
    </source>
</evidence>
<proteinExistence type="predicted"/>
<dbReference type="RefSeq" id="XP_002949843.1">
    <property type="nucleotide sequence ID" value="XM_002949797.1"/>
</dbReference>
<keyword evidence="8" id="KW-1185">Reference proteome</keyword>
<dbReference type="KEGG" id="vcn:VOLCADRAFT_90278"/>
<evidence type="ECO:0000256" key="1">
    <source>
        <dbReference type="ARBA" id="ARBA00023015"/>
    </source>
</evidence>
<organism evidence="8">
    <name type="scientific">Volvox carteri f. nagariensis</name>
    <dbReference type="NCBI Taxonomy" id="3068"/>
    <lineage>
        <taxon>Eukaryota</taxon>
        <taxon>Viridiplantae</taxon>
        <taxon>Chlorophyta</taxon>
        <taxon>core chlorophytes</taxon>
        <taxon>Chlorophyceae</taxon>
        <taxon>CS clade</taxon>
        <taxon>Chlamydomonadales</taxon>
        <taxon>Volvocaceae</taxon>
        <taxon>Volvox</taxon>
    </lineage>
</organism>
<dbReference type="PROSITE" id="PS51519">
    <property type="entry name" value="RWP_RK"/>
    <property type="match status" value="1"/>
</dbReference>
<dbReference type="Proteomes" id="UP000001058">
    <property type="component" value="Unassembled WGS sequence"/>
</dbReference>
<feature type="compositionally biased region" description="Low complexity" evidence="5">
    <location>
        <begin position="1017"/>
        <end position="1031"/>
    </location>
</feature>
<evidence type="ECO:0000313" key="7">
    <source>
        <dbReference type="EMBL" id="EFJ48946.1"/>
    </source>
</evidence>
<feature type="domain" description="RWP-RK" evidence="6">
    <location>
        <begin position="1357"/>
        <end position="1443"/>
    </location>
</feature>
<dbReference type="STRING" id="3068.D8TTY4"/>
<feature type="compositionally biased region" description="Low complexity" evidence="5">
    <location>
        <begin position="78"/>
        <end position="89"/>
    </location>
</feature>
<feature type="compositionally biased region" description="Low complexity" evidence="5">
    <location>
        <begin position="1249"/>
        <end position="1275"/>
    </location>
</feature>
<feature type="region of interest" description="Disordered" evidence="5">
    <location>
        <begin position="1012"/>
        <end position="1121"/>
    </location>
</feature>
<feature type="compositionally biased region" description="Low complexity" evidence="5">
    <location>
        <begin position="295"/>
        <end position="304"/>
    </location>
</feature>
<feature type="region of interest" description="Disordered" evidence="5">
    <location>
        <begin position="240"/>
        <end position="332"/>
    </location>
</feature>
<gene>
    <name evidence="7" type="ORF">VOLCADRAFT_90278</name>
</gene>
<dbReference type="EMBL" id="GL378337">
    <property type="protein sequence ID" value="EFJ48946.1"/>
    <property type="molecule type" value="Genomic_DNA"/>
</dbReference>
<evidence type="ECO:0000256" key="4">
    <source>
        <dbReference type="ARBA" id="ARBA00023242"/>
    </source>
</evidence>
<dbReference type="GO" id="GO:0003677">
    <property type="term" value="F:DNA binding"/>
    <property type="evidence" value="ECO:0007669"/>
    <property type="project" value="UniProtKB-KW"/>
</dbReference>
<reference evidence="7 8" key="1">
    <citation type="journal article" date="2010" name="Science">
        <title>Genomic analysis of organismal complexity in the multicellular green alga Volvox carteri.</title>
        <authorList>
            <person name="Prochnik S.E."/>
            <person name="Umen J."/>
            <person name="Nedelcu A.M."/>
            <person name="Hallmann A."/>
            <person name="Miller S.M."/>
            <person name="Nishii I."/>
            <person name="Ferris P."/>
            <person name="Kuo A."/>
            <person name="Mitros T."/>
            <person name="Fritz-Laylin L.K."/>
            <person name="Hellsten U."/>
            <person name="Chapman J."/>
            <person name="Simakov O."/>
            <person name="Rensing S.A."/>
            <person name="Terry A."/>
            <person name="Pangilinan J."/>
            <person name="Kapitonov V."/>
            <person name="Jurka J."/>
            <person name="Salamov A."/>
            <person name="Shapiro H."/>
            <person name="Schmutz J."/>
            <person name="Grimwood J."/>
            <person name="Lindquist E."/>
            <person name="Lucas S."/>
            <person name="Grigoriev I.V."/>
            <person name="Schmitt R."/>
            <person name="Kirk D."/>
            <person name="Rokhsar D.S."/>
        </authorList>
    </citation>
    <scope>NUCLEOTIDE SEQUENCE [LARGE SCALE GENOMIC DNA]</scope>
    <source>
        <strain evidence="8">f. Nagariensis / Eve</strain>
    </source>
</reference>
<feature type="compositionally biased region" description="Low complexity" evidence="5">
    <location>
        <begin position="1080"/>
        <end position="1090"/>
    </location>
</feature>
<protein>
    <submittedName>
        <fullName evidence="7">RWP-RK domain transcription factor</fullName>
    </submittedName>
</protein>
<feature type="region of interest" description="Disordered" evidence="5">
    <location>
        <begin position="1188"/>
        <end position="1290"/>
    </location>
</feature>
<feature type="compositionally biased region" description="Basic and acidic residues" evidence="5">
    <location>
        <begin position="1202"/>
        <end position="1222"/>
    </location>
</feature>
<keyword evidence="3" id="KW-0804">Transcription</keyword>
<feature type="compositionally biased region" description="Pro residues" evidence="5">
    <location>
        <begin position="305"/>
        <end position="318"/>
    </location>
</feature>
<dbReference type="Pfam" id="PF02042">
    <property type="entry name" value="RWP-RK"/>
    <property type="match status" value="1"/>
</dbReference>